<accession>A0A182RY44</accession>
<name>A0A182RY44_ANOFN</name>
<proteinExistence type="predicted"/>
<protein>
    <submittedName>
        <fullName evidence="1">Uncharacterized protein</fullName>
    </submittedName>
</protein>
<sequence>MGGCCKSCVTRIPYADTDRDGHVPYRSRSVLRYHVPWHLAGHHHARSSVSSAATLDRGGSDHLRRDRCHDGCARANDLVCGLPGNGCPPAIRCTVRGAHVSVVGISCAVFMAISYVLKHCVDPDPLLSVPSLRLCYRVLEHVRQHERADTSGLYRSDAVLLYVSPPV</sequence>
<evidence type="ECO:0000313" key="1">
    <source>
        <dbReference type="EnsemblMetazoa" id="AFUN011217-PA"/>
    </source>
</evidence>
<dbReference type="EnsemblMetazoa" id="AFUN011217-RA">
    <property type="protein sequence ID" value="AFUN011217-PA"/>
    <property type="gene ID" value="AFUN011217"/>
</dbReference>
<dbReference type="VEuPathDB" id="VectorBase:AFUN011217"/>
<organism evidence="1">
    <name type="scientific">Anopheles funestus</name>
    <name type="common">African malaria mosquito</name>
    <dbReference type="NCBI Taxonomy" id="62324"/>
    <lineage>
        <taxon>Eukaryota</taxon>
        <taxon>Metazoa</taxon>
        <taxon>Ecdysozoa</taxon>
        <taxon>Arthropoda</taxon>
        <taxon>Hexapoda</taxon>
        <taxon>Insecta</taxon>
        <taxon>Pterygota</taxon>
        <taxon>Neoptera</taxon>
        <taxon>Endopterygota</taxon>
        <taxon>Diptera</taxon>
        <taxon>Nematocera</taxon>
        <taxon>Culicoidea</taxon>
        <taxon>Culicidae</taxon>
        <taxon>Anophelinae</taxon>
        <taxon>Anopheles</taxon>
    </lineage>
</organism>
<reference evidence="1" key="1">
    <citation type="submission" date="2020-05" db="UniProtKB">
        <authorList>
            <consortium name="EnsemblMetazoa"/>
        </authorList>
    </citation>
    <scope>IDENTIFICATION</scope>
    <source>
        <strain evidence="1">FUMOZ</strain>
    </source>
</reference>
<dbReference type="AlphaFoldDB" id="A0A182RY44"/>